<sequence>MKTVVLSSSSSVKSTTTTTSMDDGSETRDSCYFPKCRKDANCECDMCLASINATLDLMPKSIQRGSLTKFSASKPVPRSPISFNPSVMSTPPRSSAPRFTMSPTLNSTARMISHAKMKSKNKELRFRFMLVRLFLCLNLIFAAECGFSWVVTRFLQPELSAKKVKNVAEKSWVLQDMNERMEFLKKELQGLVHGKVSNCSFIDSTWEINQDGLLLNSWCTLYKSTTEDVSIWGWPLQTAGLLTSEFSSRSFTVLSGRVTEWSNGKLRYSIRKENSSWVLGKWSSSVVQLDRSTWILEYQQSSIMENSRLFSAALEFLKFRLSREFKKMKQEFWLLSAFGSQNNDFTGDSFRTPT</sequence>
<feature type="region of interest" description="Disordered" evidence="7">
    <location>
        <begin position="1"/>
        <end position="27"/>
    </location>
</feature>
<evidence type="ECO:0000256" key="2">
    <source>
        <dbReference type="ARBA" id="ARBA00007141"/>
    </source>
</evidence>
<feature type="compositionally biased region" description="Low complexity" evidence="7">
    <location>
        <begin position="1"/>
        <end position="20"/>
    </location>
</feature>
<gene>
    <name evidence="9" type="ORF">F0562_000336</name>
</gene>
<keyword evidence="6 8" id="KW-0472">Membrane</keyword>
<evidence type="ECO:0000256" key="7">
    <source>
        <dbReference type="SAM" id="MobiDB-lite"/>
    </source>
</evidence>
<name>A0A5J5C419_9ASTE</name>
<dbReference type="GO" id="GO:0005789">
    <property type="term" value="C:endoplasmic reticulum membrane"/>
    <property type="evidence" value="ECO:0007669"/>
    <property type="project" value="UniProtKB-SubCell"/>
</dbReference>
<comment type="similarity">
    <text evidence="2">Belongs to the ERG2 family.</text>
</comment>
<evidence type="ECO:0000256" key="3">
    <source>
        <dbReference type="ARBA" id="ARBA00022692"/>
    </source>
</evidence>
<dbReference type="Proteomes" id="UP000325577">
    <property type="component" value="Linkage Group LG0"/>
</dbReference>
<keyword evidence="10" id="KW-1185">Reference proteome</keyword>
<dbReference type="Pfam" id="PF04622">
    <property type="entry name" value="ERG2_Sigma1R"/>
    <property type="match status" value="1"/>
</dbReference>
<keyword evidence="3 8" id="KW-0812">Transmembrane</keyword>
<dbReference type="AlphaFoldDB" id="A0A5J5C419"/>
<evidence type="ECO:0000256" key="6">
    <source>
        <dbReference type="ARBA" id="ARBA00023136"/>
    </source>
</evidence>
<organism evidence="9 10">
    <name type="scientific">Nyssa sinensis</name>
    <dbReference type="NCBI Taxonomy" id="561372"/>
    <lineage>
        <taxon>Eukaryota</taxon>
        <taxon>Viridiplantae</taxon>
        <taxon>Streptophyta</taxon>
        <taxon>Embryophyta</taxon>
        <taxon>Tracheophyta</taxon>
        <taxon>Spermatophyta</taxon>
        <taxon>Magnoliopsida</taxon>
        <taxon>eudicotyledons</taxon>
        <taxon>Gunneridae</taxon>
        <taxon>Pentapetalae</taxon>
        <taxon>asterids</taxon>
        <taxon>Cornales</taxon>
        <taxon>Nyssaceae</taxon>
        <taxon>Nyssa</taxon>
    </lineage>
</organism>
<keyword evidence="5 8" id="KW-1133">Transmembrane helix</keyword>
<reference evidence="9 10" key="1">
    <citation type="submission" date="2019-09" db="EMBL/GenBank/DDBJ databases">
        <title>A chromosome-level genome assembly of the Chinese tupelo Nyssa sinensis.</title>
        <authorList>
            <person name="Yang X."/>
            <person name="Kang M."/>
            <person name="Yang Y."/>
            <person name="Xiong H."/>
            <person name="Wang M."/>
            <person name="Zhang Z."/>
            <person name="Wang Z."/>
            <person name="Wu H."/>
            <person name="Ma T."/>
            <person name="Liu J."/>
            <person name="Xi Z."/>
        </authorList>
    </citation>
    <scope>NUCLEOTIDE SEQUENCE [LARGE SCALE GENOMIC DNA]</scope>
    <source>
        <strain evidence="9">J267</strain>
        <tissue evidence="9">Leaf</tissue>
    </source>
</reference>
<evidence type="ECO:0000313" key="9">
    <source>
        <dbReference type="EMBL" id="KAA8548652.1"/>
    </source>
</evidence>
<evidence type="ECO:0000256" key="1">
    <source>
        <dbReference type="ARBA" id="ARBA00004586"/>
    </source>
</evidence>
<evidence type="ECO:0000256" key="5">
    <source>
        <dbReference type="ARBA" id="ARBA00022989"/>
    </source>
</evidence>
<dbReference type="InterPro" id="IPR006716">
    <property type="entry name" value="ERG2_sigma1_rcpt-like"/>
</dbReference>
<evidence type="ECO:0000256" key="8">
    <source>
        <dbReference type="SAM" id="Phobius"/>
    </source>
</evidence>
<accession>A0A5J5C419</accession>
<protein>
    <submittedName>
        <fullName evidence="9">Uncharacterized protein</fullName>
    </submittedName>
</protein>
<dbReference type="PANTHER" id="PTHR10868">
    <property type="entry name" value="SIGMA 1-TYPE OPIOID RECEPTOR-RELATED"/>
    <property type="match status" value="1"/>
</dbReference>
<comment type="subcellular location">
    <subcellularLocation>
        <location evidence="1">Endoplasmic reticulum membrane</location>
    </subcellularLocation>
</comment>
<evidence type="ECO:0000256" key="4">
    <source>
        <dbReference type="ARBA" id="ARBA00022824"/>
    </source>
</evidence>
<evidence type="ECO:0000313" key="10">
    <source>
        <dbReference type="Proteomes" id="UP000325577"/>
    </source>
</evidence>
<keyword evidence="4" id="KW-0256">Endoplasmic reticulum</keyword>
<dbReference type="EMBL" id="CM018031">
    <property type="protein sequence ID" value="KAA8548652.1"/>
    <property type="molecule type" value="Genomic_DNA"/>
</dbReference>
<dbReference type="PANTHER" id="PTHR10868:SF1">
    <property type="entry name" value="SIGMA NON-OPIOID INTRACELLULAR RECEPTOR 1"/>
    <property type="match status" value="1"/>
</dbReference>
<feature type="transmembrane region" description="Helical" evidence="8">
    <location>
        <begin position="126"/>
        <end position="151"/>
    </location>
</feature>
<dbReference type="OrthoDB" id="347124at2759"/>
<proteinExistence type="inferred from homology"/>